<feature type="transmembrane region" description="Helical" evidence="5">
    <location>
        <begin position="347"/>
        <end position="368"/>
    </location>
</feature>
<dbReference type="EMBL" id="CACVKT020009064">
    <property type="protein sequence ID" value="CAC5419964.1"/>
    <property type="molecule type" value="Genomic_DNA"/>
</dbReference>
<proteinExistence type="predicted"/>
<feature type="transmembrane region" description="Helical" evidence="5">
    <location>
        <begin position="150"/>
        <end position="167"/>
    </location>
</feature>
<dbReference type="Gene3D" id="1.20.1250.20">
    <property type="entry name" value="MFS general substrate transporter like domains"/>
    <property type="match status" value="1"/>
</dbReference>
<evidence type="ECO:0000256" key="2">
    <source>
        <dbReference type="ARBA" id="ARBA00022692"/>
    </source>
</evidence>
<dbReference type="InterPro" id="IPR011701">
    <property type="entry name" value="MFS"/>
</dbReference>
<dbReference type="InterPro" id="IPR005829">
    <property type="entry name" value="Sugar_transporter_CS"/>
</dbReference>
<keyword evidence="4 5" id="KW-0472">Membrane</keyword>
<feature type="transmembrane region" description="Helical" evidence="5">
    <location>
        <begin position="471"/>
        <end position="492"/>
    </location>
</feature>
<feature type="transmembrane region" description="Helical" evidence="5">
    <location>
        <begin position="20"/>
        <end position="42"/>
    </location>
</feature>
<evidence type="ECO:0000256" key="5">
    <source>
        <dbReference type="SAM" id="Phobius"/>
    </source>
</evidence>
<protein>
    <submittedName>
        <fullName evidence="7">SLC22A4_5</fullName>
    </submittedName>
</protein>
<dbReference type="InterPro" id="IPR036259">
    <property type="entry name" value="MFS_trans_sf"/>
</dbReference>
<dbReference type="InterPro" id="IPR020846">
    <property type="entry name" value="MFS_dom"/>
</dbReference>
<feature type="transmembrane region" description="Helical" evidence="5">
    <location>
        <begin position="206"/>
        <end position="228"/>
    </location>
</feature>
<dbReference type="AlphaFoldDB" id="A0A6J8EH62"/>
<evidence type="ECO:0000313" key="8">
    <source>
        <dbReference type="Proteomes" id="UP000507470"/>
    </source>
</evidence>
<dbReference type="Pfam" id="PF07690">
    <property type="entry name" value="MFS_1"/>
    <property type="match status" value="1"/>
</dbReference>
<feature type="transmembrane region" description="Helical" evidence="5">
    <location>
        <begin position="375"/>
        <end position="397"/>
    </location>
</feature>
<name>A0A6J8EH62_MYTCO</name>
<feature type="transmembrane region" description="Helical" evidence="5">
    <location>
        <begin position="124"/>
        <end position="143"/>
    </location>
</feature>
<dbReference type="CDD" id="cd17317">
    <property type="entry name" value="MFS_SLC22"/>
    <property type="match status" value="1"/>
</dbReference>
<sequence length="534" mass="59412">MEYDTILRKVGEFGKYQKVFLVIVAISSIFNAMTTFVLSFVFGEHAHRCKISDLDDHYTSPGPVLLNTTNGIQEYNVTECHIQINGTTIECNDWIYDSSLFKATIISKFDVVCDEKLYRAHFLMAHYVGLLIGSILSGLLSDLVGRKPTMLIGIVMLLFSMGLRPFMPYFSLVSILEFFNGAGSMISYMCPFIILTEMVGPKQRILANFAVYITFCAGNYILLFLAYYLRDWSVLYWVITIFVAAYMIVMIFVSESPRWLLSRGRTREGLAILKKMAIFNGKTLEISVENVVVKEIHRTSFLDFVKTLMKSKKLVGRLLVICLNWFAIAMTYYGISMNVAKFSGDVFVNFAASSSAEFVAIIFCWIVTDRVGRKGLFSSAMILGGVTCICTIFTSLYADKSLLWLTTTLAMVGKFFCTVTFFVIFLFTAELFPTVLRASVLGVASMTGRIGSISSAYVGELGDIIKTKFGVALPLIVLGSFGLMAGLLSLTLPDTTNTCLPESIDDAKGIQISKKNENGTAVNECELETLTEKI</sequence>
<dbReference type="GO" id="GO:0016020">
    <property type="term" value="C:membrane"/>
    <property type="evidence" value="ECO:0007669"/>
    <property type="project" value="UniProtKB-SubCell"/>
</dbReference>
<keyword evidence="2 5" id="KW-0812">Transmembrane</keyword>
<keyword evidence="3 5" id="KW-1133">Transmembrane helix</keyword>
<keyword evidence="8" id="KW-1185">Reference proteome</keyword>
<dbReference type="SUPFAM" id="SSF103473">
    <property type="entry name" value="MFS general substrate transporter"/>
    <property type="match status" value="1"/>
</dbReference>
<dbReference type="PROSITE" id="PS00216">
    <property type="entry name" value="SUGAR_TRANSPORT_1"/>
    <property type="match status" value="1"/>
</dbReference>
<feature type="transmembrane region" description="Helical" evidence="5">
    <location>
        <begin position="403"/>
        <end position="427"/>
    </location>
</feature>
<dbReference type="GO" id="GO:0022857">
    <property type="term" value="F:transmembrane transporter activity"/>
    <property type="evidence" value="ECO:0007669"/>
    <property type="project" value="InterPro"/>
</dbReference>
<evidence type="ECO:0000256" key="4">
    <source>
        <dbReference type="ARBA" id="ARBA00023136"/>
    </source>
</evidence>
<evidence type="ECO:0000256" key="3">
    <source>
        <dbReference type="ARBA" id="ARBA00022989"/>
    </source>
</evidence>
<gene>
    <name evidence="7" type="ORF">MCOR_52239</name>
</gene>
<feature type="domain" description="Major facilitator superfamily (MFS) profile" evidence="6">
    <location>
        <begin position="20"/>
        <end position="497"/>
    </location>
</feature>
<reference evidence="7 8" key="1">
    <citation type="submission" date="2020-06" db="EMBL/GenBank/DDBJ databases">
        <authorList>
            <person name="Li R."/>
            <person name="Bekaert M."/>
        </authorList>
    </citation>
    <scope>NUCLEOTIDE SEQUENCE [LARGE SCALE GENOMIC DNA]</scope>
    <source>
        <strain evidence="8">wild</strain>
    </source>
</reference>
<organism evidence="7 8">
    <name type="scientific">Mytilus coruscus</name>
    <name type="common">Sea mussel</name>
    <dbReference type="NCBI Taxonomy" id="42192"/>
    <lineage>
        <taxon>Eukaryota</taxon>
        <taxon>Metazoa</taxon>
        <taxon>Spiralia</taxon>
        <taxon>Lophotrochozoa</taxon>
        <taxon>Mollusca</taxon>
        <taxon>Bivalvia</taxon>
        <taxon>Autobranchia</taxon>
        <taxon>Pteriomorphia</taxon>
        <taxon>Mytilida</taxon>
        <taxon>Mytiloidea</taxon>
        <taxon>Mytilidae</taxon>
        <taxon>Mytilinae</taxon>
        <taxon>Mytilus</taxon>
    </lineage>
</organism>
<feature type="transmembrane region" description="Helical" evidence="5">
    <location>
        <begin position="314"/>
        <end position="335"/>
    </location>
</feature>
<evidence type="ECO:0000256" key="1">
    <source>
        <dbReference type="ARBA" id="ARBA00004141"/>
    </source>
</evidence>
<evidence type="ECO:0000313" key="7">
    <source>
        <dbReference type="EMBL" id="CAC5419964.1"/>
    </source>
</evidence>
<dbReference type="OrthoDB" id="5296287at2759"/>
<feature type="transmembrane region" description="Helical" evidence="5">
    <location>
        <begin position="234"/>
        <end position="253"/>
    </location>
</feature>
<dbReference type="PANTHER" id="PTHR24064">
    <property type="entry name" value="SOLUTE CARRIER FAMILY 22 MEMBER"/>
    <property type="match status" value="1"/>
</dbReference>
<dbReference type="Proteomes" id="UP000507470">
    <property type="component" value="Unassembled WGS sequence"/>
</dbReference>
<accession>A0A6J8EH62</accession>
<comment type="subcellular location">
    <subcellularLocation>
        <location evidence="1">Membrane</location>
        <topology evidence="1">Multi-pass membrane protein</topology>
    </subcellularLocation>
</comment>
<evidence type="ECO:0000259" key="6">
    <source>
        <dbReference type="PROSITE" id="PS50850"/>
    </source>
</evidence>
<dbReference type="PROSITE" id="PS50850">
    <property type="entry name" value="MFS"/>
    <property type="match status" value="1"/>
</dbReference>
<feature type="transmembrane region" description="Helical" evidence="5">
    <location>
        <begin position="173"/>
        <end position="194"/>
    </location>
</feature>